<protein>
    <submittedName>
        <fullName evidence="2">Uncharacterized protein</fullName>
    </submittedName>
</protein>
<reference evidence="2" key="1">
    <citation type="submission" date="2021-03" db="EMBL/GenBank/DDBJ databases">
        <title>Draft genome sequence of rust myrtle Austropuccinia psidii MF-1, a brazilian biotype.</title>
        <authorList>
            <person name="Quecine M.C."/>
            <person name="Pachon D.M.R."/>
            <person name="Bonatelli M.L."/>
            <person name="Correr F.H."/>
            <person name="Franceschini L.M."/>
            <person name="Leite T.F."/>
            <person name="Margarido G.R.A."/>
            <person name="Almeida C.A."/>
            <person name="Ferrarezi J.A."/>
            <person name="Labate C.A."/>
        </authorList>
    </citation>
    <scope>NUCLEOTIDE SEQUENCE</scope>
    <source>
        <strain evidence="2">MF-1</strain>
    </source>
</reference>
<evidence type="ECO:0000256" key="1">
    <source>
        <dbReference type="SAM" id="MobiDB-lite"/>
    </source>
</evidence>
<gene>
    <name evidence="2" type="ORF">O181_022724</name>
</gene>
<accession>A0A9Q3GXZ2</accession>
<organism evidence="2 3">
    <name type="scientific">Austropuccinia psidii MF-1</name>
    <dbReference type="NCBI Taxonomy" id="1389203"/>
    <lineage>
        <taxon>Eukaryota</taxon>
        <taxon>Fungi</taxon>
        <taxon>Dikarya</taxon>
        <taxon>Basidiomycota</taxon>
        <taxon>Pucciniomycotina</taxon>
        <taxon>Pucciniomycetes</taxon>
        <taxon>Pucciniales</taxon>
        <taxon>Sphaerophragmiaceae</taxon>
        <taxon>Austropuccinia</taxon>
    </lineage>
</organism>
<evidence type="ECO:0000313" key="2">
    <source>
        <dbReference type="EMBL" id="MBW0483009.1"/>
    </source>
</evidence>
<evidence type="ECO:0000313" key="3">
    <source>
        <dbReference type="Proteomes" id="UP000765509"/>
    </source>
</evidence>
<feature type="compositionally biased region" description="Acidic residues" evidence="1">
    <location>
        <begin position="13"/>
        <end position="26"/>
    </location>
</feature>
<sequence>MSKTSIQGLVKDGEEDEDNSVEEEQSDGNRAATASVGASEMTGGPTLAQSNQLFSHYSYPSLLAIIKPITKIMAKLQAACEP</sequence>
<name>A0A9Q3GXZ2_9BASI</name>
<dbReference type="AlphaFoldDB" id="A0A9Q3GXZ2"/>
<comment type="caution">
    <text evidence="2">The sequence shown here is derived from an EMBL/GenBank/DDBJ whole genome shotgun (WGS) entry which is preliminary data.</text>
</comment>
<proteinExistence type="predicted"/>
<feature type="region of interest" description="Disordered" evidence="1">
    <location>
        <begin position="1"/>
        <end position="47"/>
    </location>
</feature>
<dbReference type="Proteomes" id="UP000765509">
    <property type="component" value="Unassembled WGS sequence"/>
</dbReference>
<keyword evidence="3" id="KW-1185">Reference proteome</keyword>
<dbReference type="EMBL" id="AVOT02007034">
    <property type="protein sequence ID" value="MBW0483009.1"/>
    <property type="molecule type" value="Genomic_DNA"/>
</dbReference>